<evidence type="ECO:0000256" key="2">
    <source>
        <dbReference type="ARBA" id="ARBA00007379"/>
    </source>
</evidence>
<evidence type="ECO:0000256" key="11">
    <source>
        <dbReference type="SAM" id="Phobius"/>
    </source>
</evidence>
<evidence type="ECO:0000256" key="3">
    <source>
        <dbReference type="ARBA" id="ARBA00021907"/>
    </source>
</evidence>
<keyword evidence="15" id="KW-1185">Reference proteome</keyword>
<feature type="transmembrane region" description="Helical" evidence="11">
    <location>
        <begin position="219"/>
        <end position="242"/>
    </location>
</feature>
<dbReference type="Pfam" id="PF18075">
    <property type="entry name" value="FtsX_ECD"/>
    <property type="match status" value="1"/>
</dbReference>
<keyword evidence="6 11" id="KW-0812">Transmembrane</keyword>
<feature type="transmembrane region" description="Helical" evidence="11">
    <location>
        <begin position="20"/>
        <end position="44"/>
    </location>
</feature>
<gene>
    <name evidence="14" type="ORF">I6U51_00875</name>
</gene>
<dbReference type="AlphaFoldDB" id="A0A934M1M7"/>
<evidence type="ECO:0000313" key="15">
    <source>
        <dbReference type="Proteomes" id="UP000622687"/>
    </source>
</evidence>
<keyword evidence="8 10" id="KW-0472">Membrane</keyword>
<keyword evidence="9 10" id="KW-0131">Cell cycle</keyword>
<keyword evidence="7 11" id="KW-1133">Transmembrane helix</keyword>
<comment type="function">
    <text evidence="10">Part of the ABC transporter FtsEX involved in asymmetric cellular division facilitating the initiation of sporulation.</text>
</comment>
<evidence type="ECO:0000256" key="7">
    <source>
        <dbReference type="ARBA" id="ARBA00022989"/>
    </source>
</evidence>
<evidence type="ECO:0000256" key="5">
    <source>
        <dbReference type="ARBA" id="ARBA00022618"/>
    </source>
</evidence>
<feature type="transmembrane region" description="Helical" evidence="11">
    <location>
        <begin position="272"/>
        <end position="290"/>
    </location>
</feature>
<accession>A0A934M1M7</accession>
<dbReference type="Proteomes" id="UP000622687">
    <property type="component" value="Unassembled WGS sequence"/>
</dbReference>
<feature type="domain" description="FtsX extracellular" evidence="13">
    <location>
        <begin position="58"/>
        <end position="151"/>
    </location>
</feature>
<dbReference type="RefSeq" id="WP_211140723.1">
    <property type="nucleotide sequence ID" value="NZ_JAEEGB010000002.1"/>
</dbReference>
<dbReference type="NCBIfam" id="NF038347">
    <property type="entry name" value="FtsX_Gpos"/>
    <property type="match status" value="1"/>
</dbReference>
<comment type="subcellular location">
    <subcellularLocation>
        <location evidence="1">Cell membrane</location>
        <topology evidence="1">Multi-pass membrane protein</topology>
    </subcellularLocation>
</comment>
<dbReference type="PIRSF" id="PIRSF003097">
    <property type="entry name" value="FtsX"/>
    <property type="match status" value="1"/>
</dbReference>
<evidence type="ECO:0000256" key="4">
    <source>
        <dbReference type="ARBA" id="ARBA00022475"/>
    </source>
</evidence>
<name>A0A934M1M7_9CLOT</name>
<organism evidence="14 15">
    <name type="scientific">Clostridium aciditolerans</name>
    <dbReference type="NCBI Taxonomy" id="339861"/>
    <lineage>
        <taxon>Bacteria</taxon>
        <taxon>Bacillati</taxon>
        <taxon>Bacillota</taxon>
        <taxon>Clostridia</taxon>
        <taxon>Eubacteriales</taxon>
        <taxon>Clostridiaceae</taxon>
        <taxon>Clostridium</taxon>
    </lineage>
</organism>
<keyword evidence="4 10" id="KW-1003">Cell membrane</keyword>
<dbReference type="PANTHER" id="PTHR47755:SF1">
    <property type="entry name" value="CELL DIVISION PROTEIN FTSX"/>
    <property type="match status" value="1"/>
</dbReference>
<evidence type="ECO:0000256" key="1">
    <source>
        <dbReference type="ARBA" id="ARBA00004651"/>
    </source>
</evidence>
<evidence type="ECO:0000256" key="6">
    <source>
        <dbReference type="ARBA" id="ARBA00022692"/>
    </source>
</evidence>
<dbReference type="GO" id="GO:0005886">
    <property type="term" value="C:plasma membrane"/>
    <property type="evidence" value="ECO:0007669"/>
    <property type="project" value="UniProtKB-SubCell"/>
</dbReference>
<reference evidence="14" key="1">
    <citation type="submission" date="2020-12" db="EMBL/GenBank/DDBJ databases">
        <title>Clostridium thailandense sp. nov., a novel acetogenic bacterium isolated from peat land soil in Thailand.</title>
        <authorList>
            <person name="Chaikitkaew S."/>
            <person name="Birkeland N.K."/>
        </authorList>
    </citation>
    <scope>NUCLEOTIDE SEQUENCE</scope>
    <source>
        <strain evidence="14">DSM 17425</strain>
    </source>
</reference>
<dbReference type="InterPro" id="IPR003838">
    <property type="entry name" value="ABC3_permease_C"/>
</dbReference>
<feature type="transmembrane region" description="Helical" evidence="11">
    <location>
        <begin position="167"/>
        <end position="187"/>
    </location>
</feature>
<evidence type="ECO:0000256" key="8">
    <source>
        <dbReference type="ARBA" id="ARBA00023136"/>
    </source>
</evidence>
<evidence type="ECO:0000256" key="10">
    <source>
        <dbReference type="PIRNR" id="PIRNR003097"/>
    </source>
</evidence>
<dbReference type="GO" id="GO:0051301">
    <property type="term" value="P:cell division"/>
    <property type="evidence" value="ECO:0007669"/>
    <property type="project" value="UniProtKB-KW"/>
</dbReference>
<evidence type="ECO:0000259" key="12">
    <source>
        <dbReference type="Pfam" id="PF02687"/>
    </source>
</evidence>
<evidence type="ECO:0000256" key="9">
    <source>
        <dbReference type="ARBA" id="ARBA00023306"/>
    </source>
</evidence>
<dbReference type="InterPro" id="IPR040690">
    <property type="entry name" value="FtsX_ECD"/>
</dbReference>
<dbReference type="EMBL" id="JAEEGB010000002">
    <property type="protein sequence ID" value="MBI6871257.1"/>
    <property type="molecule type" value="Genomic_DNA"/>
</dbReference>
<dbReference type="Pfam" id="PF02687">
    <property type="entry name" value="FtsX"/>
    <property type="match status" value="1"/>
</dbReference>
<dbReference type="Gene3D" id="3.30.70.3040">
    <property type="match status" value="1"/>
</dbReference>
<protein>
    <recommendedName>
        <fullName evidence="3 10">Cell division protein FtsX</fullName>
    </recommendedName>
</protein>
<evidence type="ECO:0000259" key="13">
    <source>
        <dbReference type="Pfam" id="PF18075"/>
    </source>
</evidence>
<dbReference type="PANTHER" id="PTHR47755">
    <property type="entry name" value="CELL DIVISION PROTEIN FTSX"/>
    <property type="match status" value="1"/>
</dbReference>
<sequence>MIIKKSVLKDALKSLRRNAAVSLASIATVISTLFVLGMFLLFILNVKMGIIGIYSQFEIWVTLKDDIKITDQQNIYNKIKAAKGVTDITFENKKQASANMKKKLDNRNKNLSAHFENDTPKSASYIIKVNGPDEIPKIISQINGLQGIKEISGGQSIPRRILVLTKVIQWGGVIIFLILVVVSFFLIKNTIKLAIYPRRNEINIMQYVGATDWFIRWPFIFEGMIVGILGAVSAAIAIYFLYSFIYRQVAPYLATMFISVIDPSFIITTMSWSFMLIGTILCAVGSVLVMRKFLIV</sequence>
<proteinExistence type="inferred from homology"/>
<evidence type="ECO:0000313" key="14">
    <source>
        <dbReference type="EMBL" id="MBI6871257.1"/>
    </source>
</evidence>
<feature type="domain" description="ABC3 transporter permease C-terminal" evidence="12">
    <location>
        <begin position="174"/>
        <end position="291"/>
    </location>
</feature>
<dbReference type="InterPro" id="IPR004513">
    <property type="entry name" value="FtsX"/>
</dbReference>
<dbReference type="InterPro" id="IPR058204">
    <property type="entry name" value="FtsX_firmicutes-type"/>
</dbReference>
<comment type="similarity">
    <text evidence="2 10">Belongs to the ABC-4 integral membrane protein family. FtsX subfamily.</text>
</comment>
<comment type="caution">
    <text evidence="14">The sequence shown here is derived from an EMBL/GenBank/DDBJ whole genome shotgun (WGS) entry which is preliminary data.</text>
</comment>
<keyword evidence="5 10" id="KW-0132">Cell division</keyword>